<accession>A0ACB6Z4W2</accession>
<evidence type="ECO:0000313" key="1">
    <source>
        <dbReference type="EMBL" id="KAF9644676.1"/>
    </source>
</evidence>
<reference evidence="1" key="1">
    <citation type="submission" date="2019-10" db="EMBL/GenBank/DDBJ databases">
        <authorList>
            <consortium name="DOE Joint Genome Institute"/>
            <person name="Kuo A."/>
            <person name="Miyauchi S."/>
            <person name="Kiss E."/>
            <person name="Drula E."/>
            <person name="Kohler A."/>
            <person name="Sanchez-Garcia M."/>
            <person name="Andreopoulos B."/>
            <person name="Barry K.W."/>
            <person name="Bonito G."/>
            <person name="Buee M."/>
            <person name="Carver A."/>
            <person name="Chen C."/>
            <person name="Cichocki N."/>
            <person name="Clum A."/>
            <person name="Culley D."/>
            <person name="Crous P.W."/>
            <person name="Fauchery L."/>
            <person name="Girlanda M."/>
            <person name="Hayes R."/>
            <person name="Keri Z."/>
            <person name="Labutti K."/>
            <person name="Lipzen A."/>
            <person name="Lombard V."/>
            <person name="Magnuson J."/>
            <person name="Maillard F."/>
            <person name="Morin E."/>
            <person name="Murat C."/>
            <person name="Nolan M."/>
            <person name="Ohm R."/>
            <person name="Pangilinan J."/>
            <person name="Pereira M."/>
            <person name="Perotto S."/>
            <person name="Peter M."/>
            <person name="Riley R."/>
            <person name="Sitrit Y."/>
            <person name="Stielow B."/>
            <person name="Szollosi G."/>
            <person name="Zifcakova L."/>
            <person name="Stursova M."/>
            <person name="Spatafora J.W."/>
            <person name="Tedersoo L."/>
            <person name="Vaario L.-M."/>
            <person name="Yamada A."/>
            <person name="Yan M."/>
            <person name="Wang P."/>
            <person name="Xu J."/>
            <person name="Bruns T."/>
            <person name="Baldrian P."/>
            <person name="Vilgalys R."/>
            <person name="Henrissat B."/>
            <person name="Grigoriev I.V."/>
            <person name="Hibbett D."/>
            <person name="Nagy L.G."/>
            <person name="Martin F.M."/>
        </authorList>
    </citation>
    <scope>NUCLEOTIDE SEQUENCE</scope>
    <source>
        <strain evidence="1">P2</strain>
    </source>
</reference>
<evidence type="ECO:0000313" key="2">
    <source>
        <dbReference type="Proteomes" id="UP000886501"/>
    </source>
</evidence>
<dbReference type="Proteomes" id="UP000886501">
    <property type="component" value="Unassembled WGS sequence"/>
</dbReference>
<protein>
    <submittedName>
        <fullName evidence="1">Uncharacterized protein</fullName>
    </submittedName>
</protein>
<organism evidence="1 2">
    <name type="scientific">Thelephora ganbajun</name>
    <name type="common">Ganba fungus</name>
    <dbReference type="NCBI Taxonomy" id="370292"/>
    <lineage>
        <taxon>Eukaryota</taxon>
        <taxon>Fungi</taxon>
        <taxon>Dikarya</taxon>
        <taxon>Basidiomycota</taxon>
        <taxon>Agaricomycotina</taxon>
        <taxon>Agaricomycetes</taxon>
        <taxon>Thelephorales</taxon>
        <taxon>Thelephoraceae</taxon>
        <taxon>Thelephora</taxon>
    </lineage>
</organism>
<gene>
    <name evidence="1" type="ORF">BDM02DRAFT_3190382</name>
</gene>
<proteinExistence type="predicted"/>
<reference evidence="1" key="2">
    <citation type="journal article" date="2020" name="Nat. Commun.">
        <title>Large-scale genome sequencing of mycorrhizal fungi provides insights into the early evolution of symbiotic traits.</title>
        <authorList>
            <person name="Miyauchi S."/>
            <person name="Kiss E."/>
            <person name="Kuo A."/>
            <person name="Drula E."/>
            <person name="Kohler A."/>
            <person name="Sanchez-Garcia M."/>
            <person name="Morin E."/>
            <person name="Andreopoulos B."/>
            <person name="Barry K.W."/>
            <person name="Bonito G."/>
            <person name="Buee M."/>
            <person name="Carver A."/>
            <person name="Chen C."/>
            <person name="Cichocki N."/>
            <person name="Clum A."/>
            <person name="Culley D."/>
            <person name="Crous P.W."/>
            <person name="Fauchery L."/>
            <person name="Girlanda M."/>
            <person name="Hayes R.D."/>
            <person name="Keri Z."/>
            <person name="LaButti K."/>
            <person name="Lipzen A."/>
            <person name="Lombard V."/>
            <person name="Magnuson J."/>
            <person name="Maillard F."/>
            <person name="Murat C."/>
            <person name="Nolan M."/>
            <person name="Ohm R.A."/>
            <person name="Pangilinan J."/>
            <person name="Pereira M.F."/>
            <person name="Perotto S."/>
            <person name="Peter M."/>
            <person name="Pfister S."/>
            <person name="Riley R."/>
            <person name="Sitrit Y."/>
            <person name="Stielow J.B."/>
            <person name="Szollosi G."/>
            <person name="Zifcakova L."/>
            <person name="Stursova M."/>
            <person name="Spatafora J.W."/>
            <person name="Tedersoo L."/>
            <person name="Vaario L.M."/>
            <person name="Yamada A."/>
            <person name="Yan M."/>
            <person name="Wang P."/>
            <person name="Xu J."/>
            <person name="Bruns T."/>
            <person name="Baldrian P."/>
            <person name="Vilgalys R."/>
            <person name="Dunand C."/>
            <person name="Henrissat B."/>
            <person name="Grigoriev I.V."/>
            <person name="Hibbett D."/>
            <person name="Nagy L.G."/>
            <person name="Martin F.M."/>
        </authorList>
    </citation>
    <scope>NUCLEOTIDE SEQUENCE</scope>
    <source>
        <strain evidence="1">P2</strain>
    </source>
</reference>
<name>A0ACB6Z4W2_THEGA</name>
<dbReference type="EMBL" id="MU118125">
    <property type="protein sequence ID" value="KAF9644676.1"/>
    <property type="molecule type" value="Genomic_DNA"/>
</dbReference>
<keyword evidence="2" id="KW-1185">Reference proteome</keyword>
<comment type="caution">
    <text evidence="1">The sequence shown here is derived from an EMBL/GenBank/DDBJ whole genome shotgun (WGS) entry which is preliminary data.</text>
</comment>
<sequence>MRFRLDFSRFITFFDPRVKSLVEKRRGQTRDQYRVKGISMQDLDMVRSTIDLTYSDWSATGSVVDWGSTVRTIQDRYVQRLEFIDFDIAPALHIVWSVRERCKGQKKLDGSDCPPLLHHTHKVDLIEVRYVHEPSERLIKSSIEEVQHEICQVISEIWIDAFAIEEETDLQKFLGLVEEWRIEVQKLMEWLDWPMWAKRGPRCNKPRETCYLPMWPWIKGGWGYYGPDGPSLEPKCIQKLPPYPSFLDDPI</sequence>